<evidence type="ECO:0000313" key="2">
    <source>
        <dbReference type="Proteomes" id="UP000580043"/>
    </source>
</evidence>
<sequence>MKPIDLCIGIAVREGGYEVATLEAGGAPASYGFPPSALGQAVLKVFLAGQERHLRLAVSGDAAMGCALSLGGGGDRDVYIVARRVADQAAELARYASRAP</sequence>
<keyword evidence="2" id="KW-1185">Reference proteome</keyword>
<proteinExistence type="predicted"/>
<organism evidence="1 2">
    <name type="scientific">Zoogloea dura</name>
    <dbReference type="NCBI Taxonomy" id="2728840"/>
    <lineage>
        <taxon>Bacteria</taxon>
        <taxon>Pseudomonadati</taxon>
        <taxon>Pseudomonadota</taxon>
        <taxon>Betaproteobacteria</taxon>
        <taxon>Rhodocyclales</taxon>
        <taxon>Zoogloeaceae</taxon>
        <taxon>Zoogloea</taxon>
    </lineage>
</organism>
<accession>A0A848G090</accession>
<evidence type="ECO:0000313" key="1">
    <source>
        <dbReference type="EMBL" id="NML24475.1"/>
    </source>
</evidence>
<name>A0A848G090_9RHOO</name>
<dbReference type="RefSeq" id="WP_169144100.1">
    <property type="nucleotide sequence ID" value="NZ_JABBGA010000001.1"/>
</dbReference>
<comment type="caution">
    <text evidence="1">The sequence shown here is derived from an EMBL/GenBank/DDBJ whole genome shotgun (WGS) entry which is preliminary data.</text>
</comment>
<dbReference type="EMBL" id="JABBGA010000001">
    <property type="protein sequence ID" value="NML24475.1"/>
    <property type="molecule type" value="Genomic_DNA"/>
</dbReference>
<reference evidence="1 2" key="1">
    <citation type="submission" date="2020-04" db="EMBL/GenBank/DDBJ databases">
        <title>Zoogloea sp. G-4-1-14 isolated from soil.</title>
        <authorList>
            <person name="Dahal R.H."/>
        </authorList>
    </citation>
    <scope>NUCLEOTIDE SEQUENCE [LARGE SCALE GENOMIC DNA]</scope>
    <source>
        <strain evidence="1 2">G-4-1-14</strain>
    </source>
</reference>
<protein>
    <submittedName>
        <fullName evidence="1">Uncharacterized protein</fullName>
    </submittedName>
</protein>
<dbReference type="AlphaFoldDB" id="A0A848G090"/>
<dbReference type="Proteomes" id="UP000580043">
    <property type="component" value="Unassembled WGS sequence"/>
</dbReference>
<gene>
    <name evidence="1" type="ORF">HHL15_01865</name>
</gene>